<keyword evidence="1" id="KW-0812">Transmembrane</keyword>
<evidence type="ECO:0000256" key="1">
    <source>
        <dbReference type="SAM" id="Phobius"/>
    </source>
</evidence>
<organism evidence="2 3">
    <name type="scientific">Ficus carica</name>
    <name type="common">Common fig</name>
    <dbReference type="NCBI Taxonomy" id="3494"/>
    <lineage>
        <taxon>Eukaryota</taxon>
        <taxon>Viridiplantae</taxon>
        <taxon>Streptophyta</taxon>
        <taxon>Embryophyta</taxon>
        <taxon>Tracheophyta</taxon>
        <taxon>Spermatophyta</taxon>
        <taxon>Magnoliopsida</taxon>
        <taxon>eudicotyledons</taxon>
        <taxon>Gunneridae</taxon>
        <taxon>Pentapetalae</taxon>
        <taxon>rosids</taxon>
        <taxon>fabids</taxon>
        <taxon>Rosales</taxon>
        <taxon>Moraceae</taxon>
        <taxon>Ficeae</taxon>
        <taxon>Ficus</taxon>
    </lineage>
</organism>
<gene>
    <name evidence="2" type="ORF">TIFTF001_053147</name>
</gene>
<dbReference type="Gramene" id="FCD_00026958-RA">
    <property type="protein sequence ID" value="FCD_00026958-RA:cds"/>
    <property type="gene ID" value="FCD_00026958"/>
</dbReference>
<dbReference type="AlphaFoldDB" id="A0AA88EG61"/>
<name>A0AA88EG61_FICCA</name>
<keyword evidence="1" id="KW-0472">Membrane</keyword>
<proteinExistence type="predicted"/>
<dbReference type="Proteomes" id="UP001187192">
    <property type="component" value="Unassembled WGS sequence"/>
</dbReference>
<accession>A0AA88EG61</accession>
<evidence type="ECO:0000313" key="2">
    <source>
        <dbReference type="EMBL" id="GMN74357.1"/>
    </source>
</evidence>
<comment type="caution">
    <text evidence="2">The sequence shown here is derived from an EMBL/GenBank/DDBJ whole genome shotgun (WGS) entry which is preliminary data.</text>
</comment>
<reference evidence="2" key="1">
    <citation type="submission" date="2023-07" db="EMBL/GenBank/DDBJ databases">
        <title>draft genome sequence of fig (Ficus carica).</title>
        <authorList>
            <person name="Takahashi T."/>
            <person name="Nishimura K."/>
        </authorList>
    </citation>
    <scope>NUCLEOTIDE SEQUENCE</scope>
</reference>
<sequence length="90" mass="9354">MAQVHGRPRGGGGWTRLVDRWRLLGVGLWRLGWSAMAALAGGELAGAVGCFGQRFAALGGWLLGVGLWRLGWSAMAALTGAVGCFVKKGS</sequence>
<evidence type="ECO:0000313" key="3">
    <source>
        <dbReference type="Proteomes" id="UP001187192"/>
    </source>
</evidence>
<feature type="transmembrane region" description="Helical" evidence="1">
    <location>
        <begin position="21"/>
        <end position="41"/>
    </location>
</feature>
<protein>
    <submittedName>
        <fullName evidence="2">Uncharacterized protein</fullName>
    </submittedName>
</protein>
<keyword evidence="1" id="KW-1133">Transmembrane helix</keyword>
<feature type="transmembrane region" description="Helical" evidence="1">
    <location>
        <begin position="61"/>
        <end position="86"/>
    </location>
</feature>
<keyword evidence="3" id="KW-1185">Reference proteome</keyword>
<dbReference type="EMBL" id="BTGU01012193">
    <property type="protein sequence ID" value="GMN74357.1"/>
    <property type="molecule type" value="Genomic_DNA"/>
</dbReference>